<feature type="region of interest" description="Disordered" evidence="1">
    <location>
        <begin position="23"/>
        <end position="44"/>
    </location>
</feature>
<protein>
    <submittedName>
        <fullName evidence="2">Uncharacterized protein</fullName>
    </submittedName>
</protein>
<evidence type="ECO:0000313" key="3">
    <source>
        <dbReference type="Proteomes" id="UP000595349"/>
    </source>
</evidence>
<name>A0A7T6ZAN0_9BACI</name>
<keyword evidence="3" id="KW-1185">Reference proteome</keyword>
<dbReference type="RefSeq" id="WP_200090182.1">
    <property type="nucleotide sequence ID" value="NZ_CP054706.1"/>
</dbReference>
<dbReference type="AlphaFoldDB" id="A0A7T6ZAN0"/>
<dbReference type="EMBL" id="CP054706">
    <property type="protein sequence ID" value="QQK80008.1"/>
    <property type="molecule type" value="Genomic_DNA"/>
</dbReference>
<evidence type="ECO:0000313" key="2">
    <source>
        <dbReference type="EMBL" id="QQK80008.1"/>
    </source>
</evidence>
<proteinExistence type="predicted"/>
<evidence type="ECO:0000256" key="1">
    <source>
        <dbReference type="SAM" id="MobiDB-lite"/>
    </source>
</evidence>
<gene>
    <name evidence="2" type="ORF">HUG20_08985</name>
</gene>
<dbReference type="Proteomes" id="UP000595349">
    <property type="component" value="Chromosome"/>
</dbReference>
<organism evidence="2 3">
    <name type="scientific">Salicibibacter cibi</name>
    <dbReference type="NCBI Taxonomy" id="2743001"/>
    <lineage>
        <taxon>Bacteria</taxon>
        <taxon>Bacillati</taxon>
        <taxon>Bacillota</taxon>
        <taxon>Bacilli</taxon>
        <taxon>Bacillales</taxon>
        <taxon>Bacillaceae</taxon>
        <taxon>Salicibibacter</taxon>
    </lineage>
</organism>
<sequence length="81" mass="9121">MARLQRKNGRVKIPQRRFCARRLNRSSAESEAIPTSADSGKQVDTISEQVASNTEKFMVLENIKEKLGEISEKELAQETVS</sequence>
<reference evidence="2 3" key="1">
    <citation type="submission" date="2020-06" db="EMBL/GenBank/DDBJ databases">
        <title>Genomic analysis of Salicibibacter sp. NKC21-4.</title>
        <authorList>
            <person name="Oh Y.J."/>
        </authorList>
    </citation>
    <scope>NUCLEOTIDE SEQUENCE [LARGE SCALE GENOMIC DNA]</scope>
    <source>
        <strain evidence="2 3">NKC21-4</strain>
    </source>
</reference>
<accession>A0A7T6ZAN0</accession>
<dbReference type="KEGG" id="scib:HUG20_08985"/>